<feature type="domain" description="PII-uridylyltransferase/Glutamine-synthetase adenylyltransferase" evidence="8">
    <location>
        <begin position="374"/>
        <end position="519"/>
    </location>
</feature>
<feature type="domain" description="Glutamate-ammonia ligase adenylyltransferase repeated" evidence="7">
    <location>
        <begin position="638"/>
        <end position="887"/>
    </location>
</feature>
<dbReference type="GO" id="GO:0005829">
    <property type="term" value="C:cytosol"/>
    <property type="evidence" value="ECO:0007669"/>
    <property type="project" value="TreeGrafter"/>
</dbReference>
<dbReference type="SUPFAM" id="SSF81593">
    <property type="entry name" value="Nucleotidyltransferase substrate binding subunit/domain"/>
    <property type="match status" value="2"/>
</dbReference>
<dbReference type="GO" id="GO:0000820">
    <property type="term" value="P:regulation of glutamine family amino acid metabolic process"/>
    <property type="evidence" value="ECO:0007669"/>
    <property type="project" value="TreeGrafter"/>
</dbReference>
<dbReference type="GO" id="GO:0005524">
    <property type="term" value="F:ATP binding"/>
    <property type="evidence" value="ECO:0007669"/>
    <property type="project" value="UniProtKB-KW"/>
</dbReference>
<organism evidence="9 10">
    <name type="scientific">Candidatus Schekmanbacteria bacterium RIFCSPLOWO2_12_FULL_38_15</name>
    <dbReference type="NCBI Taxonomy" id="1817883"/>
    <lineage>
        <taxon>Bacteria</taxon>
        <taxon>Candidatus Schekmaniibacteriota</taxon>
    </lineage>
</organism>
<protein>
    <submittedName>
        <fullName evidence="9">Uncharacterized protein</fullName>
    </submittedName>
</protein>
<dbReference type="Pfam" id="PF03710">
    <property type="entry name" value="GlnE"/>
    <property type="match status" value="2"/>
</dbReference>
<keyword evidence="2" id="KW-0548">Nucleotidyltransferase</keyword>
<evidence type="ECO:0000313" key="10">
    <source>
        <dbReference type="Proteomes" id="UP000178082"/>
    </source>
</evidence>
<accession>A0A1F7SNI2</accession>
<dbReference type="InterPro" id="IPR013546">
    <property type="entry name" value="PII_UdlTrfase/GS_AdlTrfase"/>
</dbReference>
<dbReference type="Gene3D" id="3.30.460.10">
    <property type="entry name" value="Beta Polymerase, domain 2"/>
    <property type="match status" value="2"/>
</dbReference>
<comment type="caution">
    <text evidence="9">The sequence shown here is derived from an EMBL/GenBank/DDBJ whole genome shotgun (WGS) entry which is preliminary data.</text>
</comment>
<evidence type="ECO:0000256" key="3">
    <source>
        <dbReference type="ARBA" id="ARBA00022741"/>
    </source>
</evidence>
<dbReference type="Gene3D" id="1.20.120.1510">
    <property type="match status" value="1"/>
</dbReference>
<dbReference type="Pfam" id="PF08335">
    <property type="entry name" value="GlnD_UR_UTase"/>
    <property type="match status" value="2"/>
</dbReference>
<dbReference type="GO" id="GO:0008882">
    <property type="term" value="F:[glutamate-ammonia-ligase] adenylyltransferase activity"/>
    <property type="evidence" value="ECO:0007669"/>
    <property type="project" value="InterPro"/>
</dbReference>
<dbReference type="CDD" id="cd05401">
    <property type="entry name" value="NT_GlnE_GlnD_like"/>
    <property type="match status" value="2"/>
</dbReference>
<evidence type="ECO:0000259" key="7">
    <source>
        <dbReference type="Pfam" id="PF03710"/>
    </source>
</evidence>
<dbReference type="STRING" id="1817883.A3G31_04835"/>
<dbReference type="Gene3D" id="1.20.120.330">
    <property type="entry name" value="Nucleotidyltransferases domain 2"/>
    <property type="match status" value="2"/>
</dbReference>
<evidence type="ECO:0000313" key="9">
    <source>
        <dbReference type="EMBL" id="OGL55331.1"/>
    </source>
</evidence>
<dbReference type="InterPro" id="IPR023057">
    <property type="entry name" value="GlnE"/>
</dbReference>
<dbReference type="InterPro" id="IPR043519">
    <property type="entry name" value="NT_sf"/>
</dbReference>
<proteinExistence type="predicted"/>
<feature type="domain" description="Glutamate-ammonia ligase adenylyltransferase repeated" evidence="7">
    <location>
        <begin position="96"/>
        <end position="352"/>
    </location>
</feature>
<dbReference type="InterPro" id="IPR005190">
    <property type="entry name" value="GlnE_rpt_dom"/>
</dbReference>
<dbReference type="PANTHER" id="PTHR30621">
    <property type="entry name" value="GLUTAMINE SYNTHETASE ADENYLYLTRANSFERASE"/>
    <property type="match status" value="1"/>
</dbReference>
<keyword evidence="1" id="KW-0808">Transferase</keyword>
<evidence type="ECO:0000256" key="2">
    <source>
        <dbReference type="ARBA" id="ARBA00022695"/>
    </source>
</evidence>
<keyword evidence="6" id="KW-0511">Multifunctional enzyme</keyword>
<evidence type="ECO:0000256" key="1">
    <source>
        <dbReference type="ARBA" id="ARBA00022679"/>
    </source>
</evidence>
<evidence type="ECO:0000256" key="5">
    <source>
        <dbReference type="ARBA" id="ARBA00022842"/>
    </source>
</evidence>
<reference evidence="9 10" key="1">
    <citation type="journal article" date="2016" name="Nat. Commun.">
        <title>Thousands of microbial genomes shed light on interconnected biogeochemical processes in an aquifer system.</title>
        <authorList>
            <person name="Anantharaman K."/>
            <person name="Brown C.T."/>
            <person name="Hug L.A."/>
            <person name="Sharon I."/>
            <person name="Castelle C.J."/>
            <person name="Probst A.J."/>
            <person name="Thomas B.C."/>
            <person name="Singh A."/>
            <person name="Wilkins M.J."/>
            <person name="Karaoz U."/>
            <person name="Brodie E.L."/>
            <person name="Williams K.H."/>
            <person name="Hubbard S.S."/>
            <person name="Banfield J.F."/>
        </authorList>
    </citation>
    <scope>NUCLEOTIDE SEQUENCE [LARGE SCALE GENOMIC DNA]</scope>
</reference>
<keyword evidence="3" id="KW-0547">Nucleotide-binding</keyword>
<keyword evidence="5" id="KW-0460">Magnesium</keyword>
<evidence type="ECO:0000256" key="6">
    <source>
        <dbReference type="ARBA" id="ARBA00023268"/>
    </source>
</evidence>
<keyword evidence="4" id="KW-0067">ATP-binding</keyword>
<dbReference type="EMBL" id="MGDI01000002">
    <property type="protein sequence ID" value="OGL55331.1"/>
    <property type="molecule type" value="Genomic_DNA"/>
</dbReference>
<evidence type="ECO:0000256" key="4">
    <source>
        <dbReference type="ARBA" id="ARBA00022840"/>
    </source>
</evidence>
<dbReference type="Proteomes" id="UP000178082">
    <property type="component" value="Unassembled WGS sequence"/>
</dbReference>
<feature type="domain" description="PII-uridylyltransferase/Glutamine-synthetase adenylyltransferase" evidence="8">
    <location>
        <begin position="912"/>
        <end position="1055"/>
    </location>
</feature>
<name>A0A1F7SNI2_9BACT</name>
<gene>
    <name evidence="9" type="ORF">A3G31_04835</name>
</gene>
<evidence type="ECO:0000259" key="8">
    <source>
        <dbReference type="Pfam" id="PF08335"/>
    </source>
</evidence>
<sequence length="1064" mass="122135">MPARETEIISEEEIAEIVGRGVFEDIKKAKNNLNTILNSFSSIPFSEEELSQFLKAIAQSPDPDMALNNLERLFSAAKRKREIASYLFSDINAFSSVIKVFGTSQFLSNIILNNPDYLKKVLNAETLKSEKDVDVMLKEMDVDEDNLTQDAVTEKLRTFKNREFLRIGARDILGIAPLPVITEEISSLASACLEAACRFAEKTLRKTYGIPYCRAKNGELKESRFCIIGLGKLGGWELNYSSDIDIIYIYSTDEGETSGVESNGKEKNKITLHEYYTKIAEIINKLISSSTEQGNVFRLDLRLRPEGRSGDMVNSLRSMEIYYESWGQTWERQMLLKAKPVAGDMELGRDFSELVKPFIYRKHLDFQAIQEIKEMKEKINLSVSSRGEMLNDVKLGYGGIREVEFFIQALQLIYGGRDEKIIDANTLKALKKLCENKYISADEHTTLVKGYTFLRMVEHRIQLLEGRQEHSFPSEEKKLKKFARKVGYFPEREADEKERFLNDYKFFTNEIRKIFDKLFYGSAQQKEKEKKDEDFNVLWNDIISEEDAIKVLNSMGFSEAQTAYKNLKLLRDGKPFSHFLEKSKELLREAAPLLFREIAKTPDPDMALNSLEKFISTSSAPNLTVSLLAESSGARDILLDLFGTSKFISDILIRHPEYIDLIQEADFLERRKSISEIENELLISLGKKEGWGEKLDLLRKFRTEGILRIGLMDILKGLALEDTTKEISKLAKACLKGACAISYEELKKEFGVPYETDHNGEKKESEFAIFGLGKLGGEEINYSSDLDVIFVYSGEGETEPQKSPQKKITNQEFFSKLSIKILQAMNEMREDGLVFRIDSRLRPSGSSGYIAQSIKSYENYFKARLQLWERQTLVKIKFLTGSRLIEKDFIPMVHRVVFDEEFTSGMAAEIDKMRKRMEKELAREDTDTFHLKFGEGGIVDIEFVAQALQLKYGRKEKGVRNANTLDALKKLEECGFIEKKDYMDLAESYKFLRMVENRLRIVQDKPLNILLKSPEKVVKLAKRMGYQESEKESAGVQLLKDYELYTEKVREVYNRYFGILCSDS</sequence>
<dbReference type="AlphaFoldDB" id="A0A1F7SNI2"/>
<dbReference type="PANTHER" id="PTHR30621:SF0">
    <property type="entry name" value="BIFUNCTIONAL GLUTAMINE SYNTHETASE ADENYLYLTRANSFERASE_ADENYLYL-REMOVING ENZYME"/>
    <property type="match status" value="1"/>
</dbReference>
<dbReference type="SUPFAM" id="SSF81301">
    <property type="entry name" value="Nucleotidyltransferase"/>
    <property type="match status" value="2"/>
</dbReference>